<dbReference type="RefSeq" id="WP_094484976.1">
    <property type="nucleotide sequence ID" value="NZ_NOXX01000095.1"/>
</dbReference>
<protein>
    <submittedName>
        <fullName evidence="1">Uncharacterized protein</fullName>
    </submittedName>
</protein>
<dbReference type="OrthoDB" id="9765204at2"/>
<evidence type="ECO:0000313" key="1">
    <source>
        <dbReference type="EMBL" id="OYQ49650.1"/>
    </source>
</evidence>
<name>A0A256A927_9FLAO</name>
<proteinExistence type="predicted"/>
<dbReference type="Proteomes" id="UP000216035">
    <property type="component" value="Unassembled WGS sequence"/>
</dbReference>
<comment type="caution">
    <text evidence="1">The sequence shown here is derived from an EMBL/GenBank/DDBJ whole genome shotgun (WGS) entry which is preliminary data.</text>
</comment>
<dbReference type="AlphaFoldDB" id="A0A256A927"/>
<dbReference type="EMBL" id="NOXX01000095">
    <property type="protein sequence ID" value="OYQ49650.1"/>
    <property type="molecule type" value="Genomic_DNA"/>
</dbReference>
<keyword evidence="2" id="KW-1185">Reference proteome</keyword>
<organism evidence="1 2">
    <name type="scientific">Flavobacterium aurantiibacter</name>
    <dbReference type="NCBI Taxonomy" id="2023067"/>
    <lineage>
        <taxon>Bacteria</taxon>
        <taxon>Pseudomonadati</taxon>
        <taxon>Bacteroidota</taxon>
        <taxon>Flavobacteriia</taxon>
        <taxon>Flavobacteriales</taxon>
        <taxon>Flavobacteriaceae</taxon>
        <taxon>Flavobacterium</taxon>
    </lineage>
</organism>
<sequence length="88" mass="10308">MVQSFYQNNRKHYDAAGERIVRYNTDQFEVSTNSSEVAQMTKDNIMIYPSGLLMGRVLRKTTQNQTRLFSLAYSKHYYIGSERITSRT</sequence>
<accession>A0A256A927</accession>
<reference evidence="1 2" key="1">
    <citation type="submission" date="2017-07" db="EMBL/GenBank/DDBJ databases">
        <title>Flavobacterium cyanobacteriorum sp. nov., isolated from cyanobacterial aggregates in a eutrophic lake.</title>
        <authorList>
            <person name="Cai H."/>
        </authorList>
    </citation>
    <scope>NUCLEOTIDE SEQUENCE [LARGE SCALE GENOMIC DNA]</scope>
    <source>
        <strain evidence="1 2">TH167</strain>
    </source>
</reference>
<evidence type="ECO:0000313" key="2">
    <source>
        <dbReference type="Proteomes" id="UP000216035"/>
    </source>
</evidence>
<gene>
    <name evidence="1" type="ORF">CHX27_01340</name>
</gene>